<evidence type="ECO:0000256" key="2">
    <source>
        <dbReference type="ARBA" id="ARBA00022527"/>
    </source>
</evidence>
<dbReference type="PANTHER" id="PTHR27002">
    <property type="entry name" value="RECEPTOR-LIKE SERINE/THREONINE-PROTEIN KINASE SD1-8"/>
    <property type="match status" value="1"/>
</dbReference>
<evidence type="ECO:0000256" key="4">
    <source>
        <dbReference type="ARBA" id="ARBA00022692"/>
    </source>
</evidence>
<organism evidence="16 17">
    <name type="scientific">Salix dunnii</name>
    <dbReference type="NCBI Taxonomy" id="1413687"/>
    <lineage>
        <taxon>Eukaryota</taxon>
        <taxon>Viridiplantae</taxon>
        <taxon>Streptophyta</taxon>
        <taxon>Embryophyta</taxon>
        <taxon>Tracheophyta</taxon>
        <taxon>Spermatophyta</taxon>
        <taxon>Magnoliopsida</taxon>
        <taxon>eudicotyledons</taxon>
        <taxon>Gunneridae</taxon>
        <taxon>Pentapetalae</taxon>
        <taxon>rosids</taxon>
        <taxon>fabids</taxon>
        <taxon>Malpighiales</taxon>
        <taxon>Salicaceae</taxon>
        <taxon>Saliceae</taxon>
        <taxon>Salix</taxon>
    </lineage>
</organism>
<keyword evidence="6" id="KW-0677">Repeat</keyword>
<dbReference type="Gene3D" id="3.30.430.20">
    <property type="entry name" value="Gnk2 domain, C-X8-C-X2-C motif"/>
    <property type="match status" value="1"/>
</dbReference>
<comment type="subcellular location">
    <subcellularLocation>
        <location evidence="1">Membrane</location>
        <topology evidence="1">Single-pass membrane protein</topology>
    </subcellularLocation>
</comment>
<keyword evidence="4 14" id="KW-0812">Transmembrane</keyword>
<dbReference type="InterPro" id="IPR038408">
    <property type="entry name" value="GNK2_sf"/>
</dbReference>
<evidence type="ECO:0000256" key="14">
    <source>
        <dbReference type="SAM" id="Phobius"/>
    </source>
</evidence>
<keyword evidence="11 14" id="KW-0472">Membrane</keyword>
<dbReference type="EMBL" id="JADGMS010000011">
    <property type="protein sequence ID" value="KAF9672193.1"/>
    <property type="molecule type" value="Genomic_DNA"/>
</dbReference>
<gene>
    <name evidence="16" type="ORF">SADUNF_Sadunf11G0015200</name>
</gene>
<keyword evidence="10 14" id="KW-1133">Transmembrane helix</keyword>
<dbReference type="GO" id="GO:0005524">
    <property type="term" value="F:ATP binding"/>
    <property type="evidence" value="ECO:0007669"/>
    <property type="project" value="UniProtKB-KW"/>
</dbReference>
<evidence type="ECO:0000256" key="6">
    <source>
        <dbReference type="ARBA" id="ARBA00022737"/>
    </source>
</evidence>
<dbReference type="CDD" id="cd23509">
    <property type="entry name" value="Gnk2-like"/>
    <property type="match status" value="1"/>
</dbReference>
<dbReference type="AlphaFoldDB" id="A0A835JKZ8"/>
<dbReference type="Proteomes" id="UP000657918">
    <property type="component" value="Chromosome 11"/>
</dbReference>
<evidence type="ECO:0000256" key="8">
    <source>
        <dbReference type="ARBA" id="ARBA00022777"/>
    </source>
</evidence>
<protein>
    <recommendedName>
        <fullName evidence="15">Gnk2-homologous domain-containing protein</fullName>
    </recommendedName>
</protein>
<keyword evidence="7" id="KW-0547">Nucleotide-binding</keyword>
<feature type="compositionally biased region" description="Polar residues" evidence="13">
    <location>
        <begin position="261"/>
        <end position="271"/>
    </location>
</feature>
<dbReference type="OrthoDB" id="4062651at2759"/>
<proteinExistence type="predicted"/>
<evidence type="ECO:0000256" key="13">
    <source>
        <dbReference type="SAM" id="MobiDB-lite"/>
    </source>
</evidence>
<comment type="caution">
    <text evidence="16">The sequence shown here is derived from an EMBL/GenBank/DDBJ whole genome shotgun (WGS) entry which is preliminary data.</text>
</comment>
<evidence type="ECO:0000259" key="15">
    <source>
        <dbReference type="PROSITE" id="PS51473"/>
    </source>
</evidence>
<evidence type="ECO:0000256" key="1">
    <source>
        <dbReference type="ARBA" id="ARBA00004167"/>
    </source>
</evidence>
<dbReference type="Gene3D" id="3.30.200.20">
    <property type="entry name" value="Phosphorylase Kinase, domain 1"/>
    <property type="match status" value="1"/>
</dbReference>
<keyword evidence="2" id="KW-0723">Serine/threonine-protein kinase</keyword>
<evidence type="ECO:0000313" key="17">
    <source>
        <dbReference type="Proteomes" id="UP000657918"/>
    </source>
</evidence>
<keyword evidence="3" id="KW-0808">Transferase</keyword>
<feature type="region of interest" description="Disordered" evidence="13">
    <location>
        <begin position="250"/>
        <end position="278"/>
    </location>
</feature>
<evidence type="ECO:0000256" key="12">
    <source>
        <dbReference type="ARBA" id="ARBA00023170"/>
    </source>
</evidence>
<name>A0A835JKZ8_9ROSI</name>
<feature type="domain" description="Gnk2-homologous" evidence="15">
    <location>
        <begin position="1"/>
        <end position="88"/>
    </location>
</feature>
<keyword evidence="17" id="KW-1185">Reference proteome</keyword>
<dbReference type="GO" id="GO:0005886">
    <property type="term" value="C:plasma membrane"/>
    <property type="evidence" value="ECO:0007669"/>
    <property type="project" value="TreeGrafter"/>
</dbReference>
<dbReference type="PANTHER" id="PTHR27002:SF1104">
    <property type="entry name" value="CYSTEINE-RICH RECEPTOR-LIKE PROTEIN KINASE 27-RELATED"/>
    <property type="match status" value="1"/>
</dbReference>
<reference evidence="16 17" key="1">
    <citation type="submission" date="2020-10" db="EMBL/GenBank/DDBJ databases">
        <title>Plant Genome Project.</title>
        <authorList>
            <person name="Zhang R.-G."/>
        </authorList>
    </citation>
    <scope>NUCLEOTIDE SEQUENCE [LARGE SCALE GENOMIC DNA]</scope>
    <source>
        <strain evidence="16">FAFU-HL-1</strain>
        <tissue evidence="16">Leaf</tissue>
    </source>
</reference>
<dbReference type="PROSITE" id="PS51473">
    <property type="entry name" value="GNK2"/>
    <property type="match status" value="1"/>
</dbReference>
<dbReference type="GO" id="GO:0004674">
    <property type="term" value="F:protein serine/threonine kinase activity"/>
    <property type="evidence" value="ECO:0007669"/>
    <property type="project" value="UniProtKB-KW"/>
</dbReference>
<sequence length="278" mass="30872">MAFTTFPTDKTPTPSIQSRFVGPDIRPDDCRSCIRNASDSLCTPDLSASACRDCLYNASGLIPQCCNARQGGRVIYPSCNFSNFEIEYKRNVVVIIVPIAGSVILIACICIFLRARKQKEEEEVKDLYEMEDLELLQLDFGTIREAAGNFSEFNKRGQGGFGVVYKSWRKWNEGTPLDIIDPNLNAGPRSEIMRSIHIGLVCVQENEALRPTMAQVSMMLSNYSVSLAAPSKPAFLMLGETSILPLENTSMLSESDEPRNKSPQWSNNELSISGLDPR</sequence>
<keyword evidence="12" id="KW-0675">Receptor</keyword>
<evidence type="ECO:0000256" key="9">
    <source>
        <dbReference type="ARBA" id="ARBA00022840"/>
    </source>
</evidence>
<dbReference type="InterPro" id="IPR002902">
    <property type="entry name" value="GNK2"/>
</dbReference>
<keyword evidence="5" id="KW-0732">Signal</keyword>
<evidence type="ECO:0000256" key="11">
    <source>
        <dbReference type="ARBA" id="ARBA00023136"/>
    </source>
</evidence>
<evidence type="ECO:0000313" key="16">
    <source>
        <dbReference type="EMBL" id="KAF9672193.1"/>
    </source>
</evidence>
<keyword evidence="9" id="KW-0067">ATP-binding</keyword>
<evidence type="ECO:0000256" key="5">
    <source>
        <dbReference type="ARBA" id="ARBA00022729"/>
    </source>
</evidence>
<feature type="transmembrane region" description="Helical" evidence="14">
    <location>
        <begin position="92"/>
        <end position="113"/>
    </location>
</feature>
<evidence type="ECO:0000256" key="3">
    <source>
        <dbReference type="ARBA" id="ARBA00022679"/>
    </source>
</evidence>
<keyword evidence="8" id="KW-0418">Kinase</keyword>
<evidence type="ECO:0000256" key="10">
    <source>
        <dbReference type="ARBA" id="ARBA00022989"/>
    </source>
</evidence>
<accession>A0A835JKZ8</accession>
<evidence type="ECO:0000256" key="7">
    <source>
        <dbReference type="ARBA" id="ARBA00022741"/>
    </source>
</evidence>